<evidence type="ECO:0000313" key="3">
    <source>
        <dbReference type="Proteomes" id="UP001461498"/>
    </source>
</evidence>
<dbReference type="Proteomes" id="UP001461498">
    <property type="component" value="Unassembled WGS sequence"/>
</dbReference>
<feature type="coiled-coil region" evidence="1">
    <location>
        <begin position="36"/>
        <end position="81"/>
    </location>
</feature>
<proteinExistence type="predicted"/>
<gene>
    <name evidence="2" type="ORF">O3M35_007193</name>
</gene>
<dbReference type="Gene3D" id="1.20.120.20">
    <property type="entry name" value="Apolipoprotein"/>
    <property type="match status" value="1"/>
</dbReference>
<name>A0AAW1DB52_9HEMI</name>
<feature type="coiled-coil region" evidence="1">
    <location>
        <begin position="296"/>
        <end position="334"/>
    </location>
</feature>
<accession>A0AAW1DB52</accession>
<evidence type="ECO:0000256" key="1">
    <source>
        <dbReference type="SAM" id="Coils"/>
    </source>
</evidence>
<keyword evidence="1" id="KW-0175">Coiled coil</keyword>
<dbReference type="AlphaFoldDB" id="A0AAW1DB52"/>
<keyword evidence="3" id="KW-1185">Reference proteome</keyword>
<reference evidence="2 3" key="1">
    <citation type="submission" date="2022-12" db="EMBL/GenBank/DDBJ databases">
        <title>Chromosome-level genome assembly of true bugs.</title>
        <authorList>
            <person name="Ma L."/>
            <person name="Li H."/>
        </authorList>
    </citation>
    <scope>NUCLEOTIDE SEQUENCE [LARGE SCALE GENOMIC DNA]</scope>
    <source>
        <strain evidence="2">Lab_2022b</strain>
    </source>
</reference>
<organism evidence="2 3">
    <name type="scientific">Rhynocoris fuscipes</name>
    <dbReference type="NCBI Taxonomy" id="488301"/>
    <lineage>
        <taxon>Eukaryota</taxon>
        <taxon>Metazoa</taxon>
        <taxon>Ecdysozoa</taxon>
        <taxon>Arthropoda</taxon>
        <taxon>Hexapoda</taxon>
        <taxon>Insecta</taxon>
        <taxon>Pterygota</taxon>
        <taxon>Neoptera</taxon>
        <taxon>Paraneoptera</taxon>
        <taxon>Hemiptera</taxon>
        <taxon>Heteroptera</taxon>
        <taxon>Panheteroptera</taxon>
        <taxon>Cimicomorpha</taxon>
        <taxon>Reduviidae</taxon>
        <taxon>Harpactorinae</taxon>
        <taxon>Harpactorini</taxon>
        <taxon>Rhynocoris</taxon>
    </lineage>
</organism>
<dbReference type="EMBL" id="JAPXFL010000004">
    <property type="protein sequence ID" value="KAK9507308.1"/>
    <property type="molecule type" value="Genomic_DNA"/>
</dbReference>
<comment type="caution">
    <text evidence="2">The sequence shown here is derived from an EMBL/GenBank/DDBJ whole genome shotgun (WGS) entry which is preliminary data.</text>
</comment>
<evidence type="ECO:0000313" key="2">
    <source>
        <dbReference type="EMBL" id="KAK9507308.1"/>
    </source>
</evidence>
<sequence>MDSKMLPFDLTSLMTAVAQYPDAIIKILKEIIGKLCQSVDEARKNLEAEASKANKQQKTIIDNYTAALKREAEKMNKVSNDNAANMCKVFQAALKDIAAETAKCSKQINESQGASIKPVMDQMKLLQGKLDEYSKELTNKLKELRGTEKPARVVRGFPQVRSLLPHLWCPKVDELLWEMNRRGDYLQMYSDDGVILITGKRLSTVSGVMQTALCHMEKWCKKLINRKIKNTSKMCDDGSSTCPIRQKSEEILKILRLQMKRLVDTIDDACKRLDIVSKTASDEQKSTIETIKTTLINEAEKLRKGSKENAEDMNKALKEAVEVVSTELEKVSKDNLLVTDTSLQSLTKKLDDFKKRNN</sequence>
<protein>
    <submittedName>
        <fullName evidence="2">Uncharacterized protein</fullName>
    </submittedName>
</protein>